<feature type="domain" description="Coenzyme Q-binding protein COQ10 START" evidence="5">
    <location>
        <begin position="88"/>
        <end position="271"/>
    </location>
</feature>
<gene>
    <name evidence="6" type="ORF">B0H63DRAFT_226032</name>
</gene>
<dbReference type="CDD" id="cd07813">
    <property type="entry name" value="COQ10p_like"/>
    <property type="match status" value="1"/>
</dbReference>
<evidence type="ECO:0000256" key="3">
    <source>
        <dbReference type="ARBA" id="ARBA00024947"/>
    </source>
</evidence>
<proteinExistence type="inferred from homology"/>
<dbReference type="GO" id="GO:0045333">
    <property type="term" value="P:cellular respiration"/>
    <property type="evidence" value="ECO:0007669"/>
    <property type="project" value="InterPro"/>
</dbReference>
<dbReference type="Pfam" id="PF03364">
    <property type="entry name" value="Polyketide_cyc"/>
    <property type="match status" value="1"/>
</dbReference>
<comment type="caution">
    <text evidence="6">The sequence shown here is derived from an EMBL/GenBank/DDBJ whole genome shotgun (WGS) entry which is preliminary data.</text>
</comment>
<reference evidence="6" key="2">
    <citation type="submission" date="2023-06" db="EMBL/GenBank/DDBJ databases">
        <authorList>
            <consortium name="Lawrence Berkeley National Laboratory"/>
            <person name="Haridas S."/>
            <person name="Hensen N."/>
            <person name="Bonometti L."/>
            <person name="Westerberg I."/>
            <person name="Brannstrom I.O."/>
            <person name="Guillou S."/>
            <person name="Cros-Aarteil S."/>
            <person name="Calhoun S."/>
            <person name="Kuo A."/>
            <person name="Mondo S."/>
            <person name="Pangilinan J."/>
            <person name="Riley R."/>
            <person name="LaButti K."/>
            <person name="Andreopoulos B."/>
            <person name="Lipzen A."/>
            <person name="Chen C."/>
            <person name="Yanf M."/>
            <person name="Daum C."/>
            <person name="Ng V."/>
            <person name="Clum A."/>
            <person name="Steindorff A."/>
            <person name="Ohm R."/>
            <person name="Martin F."/>
            <person name="Silar P."/>
            <person name="Natvig D."/>
            <person name="Lalanne C."/>
            <person name="Gautier V."/>
            <person name="Ament-velasquez S.L."/>
            <person name="Kruys A."/>
            <person name="Hutchinson M.I."/>
            <person name="Powell A.J."/>
            <person name="Barry K."/>
            <person name="Miller A.N."/>
            <person name="Grigoriev I.V."/>
            <person name="Debuchy R."/>
            <person name="Gladieux P."/>
            <person name="Thoren M.H."/>
            <person name="Johannesson H."/>
        </authorList>
    </citation>
    <scope>NUCLEOTIDE SEQUENCE</scope>
    <source>
        <strain evidence="6">CBS 232.78</strain>
    </source>
</reference>
<evidence type="ECO:0000256" key="1">
    <source>
        <dbReference type="ARBA" id="ARBA00006885"/>
    </source>
</evidence>
<comment type="function">
    <text evidence="3">Required for the function of coenzyme Q in the respiratory chain. May serve as a chaperone or may be involved in the transport of Q6 from its site of synthesis to the catalytic sites of the respiratory complexes.</text>
</comment>
<feature type="region of interest" description="Disordered" evidence="4">
    <location>
        <begin position="34"/>
        <end position="53"/>
    </location>
</feature>
<evidence type="ECO:0000256" key="2">
    <source>
        <dbReference type="ARBA" id="ARBA00011814"/>
    </source>
</evidence>
<evidence type="ECO:0000313" key="6">
    <source>
        <dbReference type="EMBL" id="KAK3377800.1"/>
    </source>
</evidence>
<reference evidence="6" key="1">
    <citation type="journal article" date="2023" name="Mol. Phylogenet. Evol.">
        <title>Genome-scale phylogeny and comparative genomics of the fungal order Sordariales.</title>
        <authorList>
            <person name="Hensen N."/>
            <person name="Bonometti L."/>
            <person name="Westerberg I."/>
            <person name="Brannstrom I.O."/>
            <person name="Guillou S."/>
            <person name="Cros-Aarteil S."/>
            <person name="Calhoun S."/>
            <person name="Haridas S."/>
            <person name="Kuo A."/>
            <person name="Mondo S."/>
            <person name="Pangilinan J."/>
            <person name="Riley R."/>
            <person name="LaButti K."/>
            <person name="Andreopoulos B."/>
            <person name="Lipzen A."/>
            <person name="Chen C."/>
            <person name="Yan M."/>
            <person name="Daum C."/>
            <person name="Ng V."/>
            <person name="Clum A."/>
            <person name="Steindorff A."/>
            <person name="Ohm R.A."/>
            <person name="Martin F."/>
            <person name="Silar P."/>
            <person name="Natvig D.O."/>
            <person name="Lalanne C."/>
            <person name="Gautier V."/>
            <person name="Ament-Velasquez S.L."/>
            <person name="Kruys A."/>
            <person name="Hutchinson M.I."/>
            <person name="Powell A.J."/>
            <person name="Barry K."/>
            <person name="Miller A.N."/>
            <person name="Grigoriev I.V."/>
            <person name="Debuchy R."/>
            <person name="Gladieux P."/>
            <person name="Hiltunen Thoren M."/>
            <person name="Johannesson H."/>
        </authorList>
    </citation>
    <scope>NUCLEOTIDE SEQUENCE</scope>
    <source>
        <strain evidence="6">CBS 232.78</strain>
    </source>
</reference>
<dbReference type="Gene3D" id="3.30.530.20">
    <property type="match status" value="1"/>
</dbReference>
<evidence type="ECO:0000256" key="4">
    <source>
        <dbReference type="SAM" id="MobiDB-lite"/>
    </source>
</evidence>
<protein>
    <submittedName>
        <fullName evidence="6">Dehydrase and lipid transport-domain-containing protein</fullName>
    </submittedName>
</protein>
<dbReference type="PANTHER" id="PTHR12901:SF10">
    <property type="entry name" value="COENZYME Q-BINDING PROTEIN COQ10, MITOCHONDRIAL"/>
    <property type="match status" value="1"/>
</dbReference>
<dbReference type="InterPro" id="IPR044996">
    <property type="entry name" value="COQ10-like"/>
</dbReference>
<dbReference type="Proteomes" id="UP001285441">
    <property type="component" value="Unassembled WGS sequence"/>
</dbReference>
<accession>A0AAE0KKA5</accession>
<sequence length="289" mass="30779">MTSFPFAASLRALSAPRTFLRPYHTTTPLLFPNYNPRQKLLSPPPPPRAAAATTSIRHSSSSSWLLSALPNLLPSSAAKTTLRARRMLPYPPSQIYTLIADIDSYSAFLPHCTASQVTAWTTPPTTTSSNTSRLPALADLTVGWGPLTQSYTSQVYCVPGSIVEAVSGAHASTTIPATTLAQFGYPLASSRQKAMGGVFESLVTRWTVQAVPAAASPNLPGGGQAAGAEEGKGDWTEVSLSVQFQFSNPVLGLAMGQVGEDKVDEMVQAFEDRARALYGTGKTRRNHIV</sequence>
<dbReference type="AlphaFoldDB" id="A0AAE0KKA5"/>
<dbReference type="InterPro" id="IPR023393">
    <property type="entry name" value="START-like_dom_sf"/>
</dbReference>
<dbReference type="EMBL" id="JAULSW010000006">
    <property type="protein sequence ID" value="KAK3377800.1"/>
    <property type="molecule type" value="Genomic_DNA"/>
</dbReference>
<dbReference type="GO" id="GO:0005739">
    <property type="term" value="C:mitochondrion"/>
    <property type="evidence" value="ECO:0007669"/>
    <property type="project" value="TreeGrafter"/>
</dbReference>
<dbReference type="PANTHER" id="PTHR12901">
    <property type="entry name" value="SPERM PROTEIN HOMOLOG"/>
    <property type="match status" value="1"/>
</dbReference>
<evidence type="ECO:0000259" key="5">
    <source>
        <dbReference type="Pfam" id="PF03364"/>
    </source>
</evidence>
<keyword evidence="7" id="KW-1185">Reference proteome</keyword>
<organism evidence="6 7">
    <name type="scientific">Podospora didyma</name>
    <dbReference type="NCBI Taxonomy" id="330526"/>
    <lineage>
        <taxon>Eukaryota</taxon>
        <taxon>Fungi</taxon>
        <taxon>Dikarya</taxon>
        <taxon>Ascomycota</taxon>
        <taxon>Pezizomycotina</taxon>
        <taxon>Sordariomycetes</taxon>
        <taxon>Sordariomycetidae</taxon>
        <taxon>Sordariales</taxon>
        <taxon>Podosporaceae</taxon>
        <taxon>Podospora</taxon>
    </lineage>
</organism>
<name>A0AAE0KKA5_9PEZI</name>
<evidence type="ECO:0000313" key="7">
    <source>
        <dbReference type="Proteomes" id="UP001285441"/>
    </source>
</evidence>
<dbReference type="InterPro" id="IPR005031">
    <property type="entry name" value="COQ10_START"/>
</dbReference>
<dbReference type="GO" id="GO:0048039">
    <property type="term" value="F:ubiquinone binding"/>
    <property type="evidence" value="ECO:0007669"/>
    <property type="project" value="InterPro"/>
</dbReference>
<dbReference type="SUPFAM" id="SSF55961">
    <property type="entry name" value="Bet v1-like"/>
    <property type="match status" value="1"/>
</dbReference>
<comment type="subunit">
    <text evidence="2">Interacts with coenzyme Q.</text>
</comment>
<comment type="similarity">
    <text evidence="1">Belongs to the COQ10 family.</text>
</comment>